<reference evidence="3 4" key="1">
    <citation type="submission" date="2013-11" db="EMBL/GenBank/DDBJ databases">
        <title>Genome sequencing of Stegodyphus mimosarum.</title>
        <authorList>
            <person name="Bechsgaard J."/>
        </authorList>
    </citation>
    <scope>NUCLEOTIDE SEQUENCE [LARGE SCALE GENOMIC DNA]</scope>
</reference>
<feature type="compositionally biased region" description="Polar residues" evidence="1">
    <location>
        <begin position="318"/>
        <end position="327"/>
    </location>
</feature>
<dbReference type="PANTHER" id="PTHR23034">
    <property type="entry name" value="GLUTAMATE-RICH PROTEIN 3"/>
    <property type="match status" value="1"/>
</dbReference>
<dbReference type="Proteomes" id="UP000054359">
    <property type="component" value="Unassembled WGS sequence"/>
</dbReference>
<name>A0A087TXE0_STEMI</name>
<sequence>MYNYLEDISNMEIVDKIKTASRKKNNKKPCSTGKASWDVLPKYDIFGLLNSQELRNKVPHLRSAPAMCSCNSRNGHKVSALKRSSSAKAFSPYVVPLLNGSSKHQTWHTLHKLHQFVHSSKRKKKCKKKKIFNNTVDSKAIKHSATDQQLNRNRSKITLYYHGPAPVTNSLKHLEQNVLIQQQHCGGNPVVVYKGTVSPNESLTFTSVLHEGFPFSITIFLDGIRDLKLSSCCVFRYLPNRRLGGSSGSFSIQNVEGGKPCMKCQYHEFQLSNTISKKKDDPEENTLSRDVSHVNDRPSSSEPSKGETTDRSEVKNAANENTSTSTEKVPADSFSSDEDDKSLNIAQSEDEEIEEKLDALSDSNHPEFATQSVDGEAVEETNSELDDKESHGKSSLSKWQ</sequence>
<feature type="compositionally biased region" description="Acidic residues" evidence="1">
    <location>
        <begin position="376"/>
        <end position="387"/>
    </location>
</feature>
<dbReference type="InterPro" id="IPR048257">
    <property type="entry name" value="DUF4590"/>
</dbReference>
<dbReference type="InterPro" id="IPR027962">
    <property type="entry name" value="ERICH3"/>
</dbReference>
<organism evidence="3 4">
    <name type="scientific">Stegodyphus mimosarum</name>
    <name type="common">African social velvet spider</name>
    <dbReference type="NCBI Taxonomy" id="407821"/>
    <lineage>
        <taxon>Eukaryota</taxon>
        <taxon>Metazoa</taxon>
        <taxon>Ecdysozoa</taxon>
        <taxon>Arthropoda</taxon>
        <taxon>Chelicerata</taxon>
        <taxon>Arachnida</taxon>
        <taxon>Araneae</taxon>
        <taxon>Araneomorphae</taxon>
        <taxon>Entelegynae</taxon>
        <taxon>Eresoidea</taxon>
        <taxon>Eresidae</taxon>
        <taxon>Stegodyphus</taxon>
    </lineage>
</organism>
<gene>
    <name evidence="3" type="ORF">X975_16093</name>
</gene>
<dbReference type="Pfam" id="PF15257">
    <property type="entry name" value="DUF4590"/>
    <property type="match status" value="1"/>
</dbReference>
<feature type="compositionally biased region" description="Basic and acidic residues" evidence="1">
    <location>
        <begin position="277"/>
        <end position="296"/>
    </location>
</feature>
<evidence type="ECO:0000313" key="4">
    <source>
        <dbReference type="Proteomes" id="UP000054359"/>
    </source>
</evidence>
<evidence type="ECO:0000256" key="1">
    <source>
        <dbReference type="SAM" id="MobiDB-lite"/>
    </source>
</evidence>
<feature type="region of interest" description="Disordered" evidence="1">
    <location>
        <begin position="275"/>
        <end position="400"/>
    </location>
</feature>
<accession>A0A087TXE0</accession>
<proteinExistence type="predicted"/>
<dbReference type="PANTHER" id="PTHR23034:SF2">
    <property type="entry name" value="GLUTAMATE-RICH PROTEIN 3"/>
    <property type="match status" value="1"/>
</dbReference>
<feature type="domain" description="DUF4590" evidence="2">
    <location>
        <begin position="170"/>
        <end position="280"/>
    </location>
</feature>
<feature type="non-terminal residue" evidence="3">
    <location>
        <position position="400"/>
    </location>
</feature>
<protein>
    <recommendedName>
        <fullName evidence="2">DUF4590 domain-containing protein</fullName>
    </recommendedName>
</protein>
<evidence type="ECO:0000259" key="2">
    <source>
        <dbReference type="Pfam" id="PF15257"/>
    </source>
</evidence>
<evidence type="ECO:0000313" key="3">
    <source>
        <dbReference type="EMBL" id="KFM69779.1"/>
    </source>
</evidence>
<keyword evidence="4" id="KW-1185">Reference proteome</keyword>
<dbReference type="STRING" id="407821.A0A087TXE0"/>
<dbReference type="EMBL" id="KK117181">
    <property type="protein sequence ID" value="KFM69779.1"/>
    <property type="molecule type" value="Genomic_DNA"/>
</dbReference>
<dbReference type="OrthoDB" id="120976at2759"/>
<dbReference type="AlphaFoldDB" id="A0A087TXE0"/>
<feature type="compositionally biased region" description="Basic and acidic residues" evidence="1">
    <location>
        <begin position="304"/>
        <end position="314"/>
    </location>
</feature>